<reference evidence="3" key="1">
    <citation type="journal article" date="2019" name="Int. J. Syst. Evol. Microbiol.">
        <title>The Global Catalogue of Microorganisms (GCM) 10K type strain sequencing project: providing services to taxonomists for standard genome sequencing and annotation.</title>
        <authorList>
            <consortium name="The Broad Institute Genomics Platform"/>
            <consortium name="The Broad Institute Genome Sequencing Center for Infectious Disease"/>
            <person name="Wu L."/>
            <person name="Ma J."/>
        </authorList>
    </citation>
    <scope>NUCLEOTIDE SEQUENCE [LARGE SCALE GENOMIC DNA]</scope>
    <source>
        <strain evidence="3">CCUG 48884</strain>
    </source>
</reference>
<proteinExistence type="predicted"/>
<evidence type="ECO:0000259" key="1">
    <source>
        <dbReference type="Pfam" id="PF01850"/>
    </source>
</evidence>
<dbReference type="Gene3D" id="3.40.50.1010">
    <property type="entry name" value="5'-nuclease"/>
    <property type="match status" value="1"/>
</dbReference>
<dbReference type="SUPFAM" id="SSF88723">
    <property type="entry name" value="PIN domain-like"/>
    <property type="match status" value="1"/>
</dbReference>
<comment type="caution">
    <text evidence="2">The sequence shown here is derived from an EMBL/GenBank/DDBJ whole genome shotgun (WGS) entry which is preliminary data.</text>
</comment>
<protein>
    <submittedName>
        <fullName evidence="2">Type II toxin-antitoxin system VapC family toxin</fullName>
    </submittedName>
</protein>
<dbReference type="EMBL" id="JBHTMC010000014">
    <property type="protein sequence ID" value="MFD1263494.1"/>
    <property type="molecule type" value="Genomic_DNA"/>
</dbReference>
<dbReference type="InterPro" id="IPR052919">
    <property type="entry name" value="TA_system_RNase"/>
</dbReference>
<name>A0ABW3WEH2_9RHOO</name>
<dbReference type="Proteomes" id="UP001597158">
    <property type="component" value="Unassembled WGS sequence"/>
</dbReference>
<dbReference type="PANTHER" id="PTHR36173:SF1">
    <property type="entry name" value="RIBONUCLEASE VAPC22"/>
    <property type="match status" value="1"/>
</dbReference>
<sequence>MIVLDTHALIWMDADDAALGPQARARIEQAWRAGEVAVSAISFWECAMLAEKGRIVLPLAIEGWRAGLLSAGLLEIPLDGRIALAAAGFADLHRDLADRFIAASAAVRNATLVTADEKLLGWKAALPRLDARR</sequence>
<evidence type="ECO:0000313" key="3">
    <source>
        <dbReference type="Proteomes" id="UP001597158"/>
    </source>
</evidence>
<dbReference type="InterPro" id="IPR041705">
    <property type="entry name" value="PIN_Sll0205"/>
</dbReference>
<organism evidence="2 3">
    <name type="scientific">Thauera mechernichensis</name>
    <dbReference type="NCBI Taxonomy" id="82788"/>
    <lineage>
        <taxon>Bacteria</taxon>
        <taxon>Pseudomonadati</taxon>
        <taxon>Pseudomonadota</taxon>
        <taxon>Betaproteobacteria</taxon>
        <taxon>Rhodocyclales</taxon>
        <taxon>Zoogloeaceae</taxon>
        <taxon>Thauera</taxon>
    </lineage>
</organism>
<keyword evidence="3" id="KW-1185">Reference proteome</keyword>
<dbReference type="InterPro" id="IPR002716">
    <property type="entry name" value="PIN_dom"/>
</dbReference>
<dbReference type="InterPro" id="IPR029060">
    <property type="entry name" value="PIN-like_dom_sf"/>
</dbReference>
<dbReference type="PANTHER" id="PTHR36173">
    <property type="entry name" value="RIBONUCLEASE VAPC16-RELATED"/>
    <property type="match status" value="1"/>
</dbReference>
<dbReference type="CDD" id="cd09872">
    <property type="entry name" value="PIN_Sll0205-like"/>
    <property type="match status" value="1"/>
</dbReference>
<gene>
    <name evidence="2" type="ORF">ACFQ4M_07840</name>
</gene>
<accession>A0ABW3WEH2</accession>
<feature type="domain" description="PIN" evidence="1">
    <location>
        <begin position="2"/>
        <end position="119"/>
    </location>
</feature>
<dbReference type="Pfam" id="PF01850">
    <property type="entry name" value="PIN"/>
    <property type="match status" value="1"/>
</dbReference>
<evidence type="ECO:0000313" key="2">
    <source>
        <dbReference type="EMBL" id="MFD1263494.1"/>
    </source>
</evidence>
<dbReference type="RefSeq" id="WP_277833476.1">
    <property type="nucleotide sequence ID" value="NZ_JARQZE010000008.1"/>
</dbReference>